<keyword evidence="3" id="KW-0677">Repeat</keyword>
<evidence type="ECO:0000256" key="4">
    <source>
        <dbReference type="ARBA" id="ARBA00022884"/>
    </source>
</evidence>
<dbReference type="GO" id="GO:0032473">
    <property type="term" value="C:cytoplasmic side of mitochondrial outer membrane"/>
    <property type="evidence" value="ECO:0007669"/>
    <property type="project" value="EnsemblFungi"/>
</dbReference>
<dbReference type="RefSeq" id="XP_003688280.1">
    <property type="nucleotide sequence ID" value="XM_003688232.1"/>
</dbReference>
<dbReference type="PANTHER" id="PTHR12537">
    <property type="entry name" value="RNA BINDING PROTEIN PUMILIO-RELATED"/>
    <property type="match status" value="1"/>
</dbReference>
<dbReference type="SMART" id="SM00025">
    <property type="entry name" value="Pumilio"/>
    <property type="match status" value="8"/>
</dbReference>
<evidence type="ECO:0000256" key="8">
    <source>
        <dbReference type="SAM" id="MobiDB-lite"/>
    </source>
</evidence>
<feature type="region of interest" description="Disordered" evidence="8">
    <location>
        <begin position="336"/>
        <end position="358"/>
    </location>
</feature>
<dbReference type="GO" id="GO:0008298">
    <property type="term" value="P:intracellular mRNA localization"/>
    <property type="evidence" value="ECO:0007669"/>
    <property type="project" value="EnsemblFungi"/>
</dbReference>
<evidence type="ECO:0000313" key="11">
    <source>
        <dbReference type="Proteomes" id="UP000005666"/>
    </source>
</evidence>
<dbReference type="EMBL" id="HE612869">
    <property type="protein sequence ID" value="CCE65846.1"/>
    <property type="molecule type" value="Genomic_DNA"/>
</dbReference>
<feature type="repeat" description="Pumilio" evidence="7">
    <location>
        <begin position="753"/>
        <end position="788"/>
    </location>
</feature>
<organism evidence="10 11">
    <name type="scientific">Tetrapisispora phaffii (strain ATCC 24235 / CBS 4417 / NBRC 1672 / NRRL Y-8282 / UCD 70-5)</name>
    <name type="common">Yeast</name>
    <name type="synonym">Fabospora phaffii</name>
    <dbReference type="NCBI Taxonomy" id="1071381"/>
    <lineage>
        <taxon>Eukaryota</taxon>
        <taxon>Fungi</taxon>
        <taxon>Dikarya</taxon>
        <taxon>Ascomycota</taxon>
        <taxon>Saccharomycotina</taxon>
        <taxon>Saccharomycetes</taxon>
        <taxon>Saccharomycetales</taxon>
        <taxon>Saccharomycetaceae</taxon>
        <taxon>Tetrapisispora</taxon>
    </lineage>
</organism>
<feature type="repeat" description="Pumilio" evidence="7">
    <location>
        <begin position="681"/>
        <end position="717"/>
    </location>
</feature>
<feature type="region of interest" description="Disordered" evidence="8">
    <location>
        <begin position="541"/>
        <end position="578"/>
    </location>
</feature>
<dbReference type="eggNOG" id="KOG1488">
    <property type="taxonomic scope" value="Eukaryota"/>
</dbReference>
<evidence type="ECO:0000256" key="1">
    <source>
        <dbReference type="ARBA" id="ARBA00004496"/>
    </source>
</evidence>
<dbReference type="Proteomes" id="UP000005666">
    <property type="component" value="Chromosome 14"/>
</dbReference>
<feature type="compositionally biased region" description="Low complexity" evidence="8">
    <location>
        <begin position="492"/>
        <end position="511"/>
    </location>
</feature>
<feature type="region of interest" description="Disordered" evidence="8">
    <location>
        <begin position="485"/>
        <end position="529"/>
    </location>
</feature>
<evidence type="ECO:0000256" key="3">
    <source>
        <dbReference type="ARBA" id="ARBA00022737"/>
    </source>
</evidence>
<dbReference type="HOGENOM" id="CLU_004017_6_1_1"/>
<dbReference type="OrthoDB" id="668540at2759"/>
<keyword evidence="4" id="KW-0694">RNA-binding</keyword>
<dbReference type="InterPro" id="IPR016024">
    <property type="entry name" value="ARM-type_fold"/>
</dbReference>
<dbReference type="GO" id="GO:0010795">
    <property type="term" value="P:regulation of ubiquinone biosynthetic process"/>
    <property type="evidence" value="ECO:0007669"/>
    <property type="project" value="EnsemblFungi"/>
</dbReference>
<feature type="compositionally biased region" description="Low complexity" evidence="8">
    <location>
        <begin position="547"/>
        <end position="562"/>
    </location>
</feature>
<sequence length="957" mass="105784">MSINDPWSYSEMSPPSRATSPIFLQSDNVNAAATATATPNTTAAANNNLPGSKSAMDSELASIVSSLSALSNPVIGNANAAFVNNLNNNNNQIGSFRGTGSDIGDNTGSINNYLDVLKSNTPHSRKSPLSVGTAPPGFSAATFFNSINTKNSVNVSNNNGSVQNAHSVNNNHHAGSLDQRMDILKHYSASVNGPILFNDSINNTMGNNVTAASVGVGGTQTISDVNNIASDDASNNESAGFFETFGKSLVDGTREIENGSKGNLMASLSAGNSLTNVQDLLMRHSTNNSSSIDQQRVNNIDASRSTNVNTNLSVKGRKPSITSSMATDLTAITSATESSTSSYHEMSSSNNASLSTNRNSNIPNPYGDANNQYDMQNVRRNIWNMQNFSTLPVFKPNAIQGVNNYNNHVNDAPPIDPQNSLINPNMFMFPSAMGMPPTATQPVNPMSMQIDNPYFYVDQSNSGNNGNQMKSNNNMENAKNILEENSSKSKMKNNNAINNNNSRNRNNNNNNGTHKPNKQANPYLDNNIPAHVLNSSATNQIKFPKKSGNNNNNNSGNAYNNATQGRNNTKMANSTQQANKIISSQQYHRSALLEEFRNNTTNKQYTLKDIHGHTLEFCKDQHGSRFIQHELAVVKPSEKEIIFNKIRDHILELSDDVFGNYVIQKFFEFGSETQRKVLVENFRGKMIKLSMQMYACRVIQRALEFIEPDQKIELVLELKDCVLPMIKDQNGNHVIQKAIEHIPISEISFILQSLTGQIYHLSTHAYGCRVIQRLLEFGSKENQTAILEELFDFIPYLIQDQYGNYVIQYLLQQKEEDLEQENFSPRIKKAKQEIINIVSENVVDFSKHKFASNVVEKTILYGNKEQRKTILSQILPHDLKHASSLNDDDPMILMMRDQFANYVVQKLVGVTEGEEKKLIVVAIRSYLEKLNSSNSLGNRHLASVEKLAALVENVRID</sequence>
<evidence type="ECO:0000256" key="7">
    <source>
        <dbReference type="PROSITE-ProRule" id="PRU00317"/>
    </source>
</evidence>
<dbReference type="InterPro" id="IPR033133">
    <property type="entry name" value="PUM-HD"/>
</dbReference>
<dbReference type="PANTHER" id="PTHR12537:SF12">
    <property type="entry name" value="MATERNAL PROTEIN PUMILIO"/>
    <property type="match status" value="1"/>
</dbReference>
<feature type="compositionally biased region" description="Polar residues" evidence="8">
    <location>
        <begin position="563"/>
        <end position="578"/>
    </location>
</feature>
<dbReference type="GeneID" id="11532160"/>
<dbReference type="Pfam" id="PF00806">
    <property type="entry name" value="PUF"/>
    <property type="match status" value="8"/>
</dbReference>
<dbReference type="AlphaFoldDB" id="G8C118"/>
<dbReference type="GO" id="GO:0007005">
    <property type="term" value="P:mitochondrion organization"/>
    <property type="evidence" value="ECO:0007669"/>
    <property type="project" value="EnsemblFungi"/>
</dbReference>
<protein>
    <recommendedName>
        <fullName evidence="6">Pumilio homology domain family member 3</fullName>
    </recommendedName>
</protein>
<dbReference type="GO" id="GO:0042149">
    <property type="term" value="P:cellular response to glucose starvation"/>
    <property type="evidence" value="ECO:0007669"/>
    <property type="project" value="EnsemblFungi"/>
</dbReference>
<dbReference type="CDD" id="cd07920">
    <property type="entry name" value="Pumilio"/>
    <property type="match status" value="1"/>
</dbReference>
<dbReference type="STRING" id="1071381.G8C118"/>
<evidence type="ECO:0000256" key="6">
    <source>
        <dbReference type="ARBA" id="ARBA00081811"/>
    </source>
</evidence>
<dbReference type="GO" id="GO:0051646">
    <property type="term" value="P:mitochondrion localization"/>
    <property type="evidence" value="ECO:0007669"/>
    <property type="project" value="EnsemblFungi"/>
</dbReference>
<keyword evidence="2" id="KW-0963">Cytoplasm</keyword>
<feature type="repeat" description="Pumilio" evidence="7">
    <location>
        <begin position="836"/>
        <end position="872"/>
    </location>
</feature>
<name>G8C118_TETPH</name>
<evidence type="ECO:0000259" key="9">
    <source>
        <dbReference type="PROSITE" id="PS50303"/>
    </source>
</evidence>
<dbReference type="GO" id="GO:0000288">
    <property type="term" value="P:nuclear-transcribed mRNA catabolic process, deadenylation-dependent decay"/>
    <property type="evidence" value="ECO:0007669"/>
    <property type="project" value="EnsemblFungi"/>
</dbReference>
<dbReference type="KEGG" id="tpf:TPHA_0N00650"/>
<dbReference type="InterPro" id="IPR011989">
    <property type="entry name" value="ARM-like"/>
</dbReference>
<feature type="repeat" description="Pumilio" evidence="7">
    <location>
        <begin position="884"/>
        <end position="921"/>
    </location>
</feature>
<feature type="domain" description="PUM-HD" evidence="9">
    <location>
        <begin position="588"/>
        <end position="948"/>
    </location>
</feature>
<proteinExistence type="inferred from homology"/>
<evidence type="ECO:0000313" key="10">
    <source>
        <dbReference type="EMBL" id="CCE65846.1"/>
    </source>
</evidence>
<dbReference type="OMA" id="CVLPMIK"/>
<dbReference type="GO" id="GO:0009060">
    <property type="term" value="P:aerobic respiration"/>
    <property type="evidence" value="ECO:0007669"/>
    <property type="project" value="EnsemblFungi"/>
</dbReference>
<dbReference type="GO" id="GO:0045727">
    <property type="term" value="P:positive regulation of translation"/>
    <property type="evidence" value="ECO:0007669"/>
    <property type="project" value="EnsemblFungi"/>
</dbReference>
<comment type="subcellular location">
    <subcellularLocation>
        <location evidence="1">Cytoplasm</location>
    </subcellularLocation>
</comment>
<dbReference type="PROSITE" id="PS50303">
    <property type="entry name" value="PUM_HD"/>
    <property type="match status" value="1"/>
</dbReference>
<evidence type="ECO:0000256" key="2">
    <source>
        <dbReference type="ARBA" id="ARBA00022490"/>
    </source>
</evidence>
<feature type="repeat" description="Pumilio" evidence="7">
    <location>
        <begin position="609"/>
        <end position="644"/>
    </location>
</feature>
<keyword evidence="11" id="KW-1185">Reference proteome</keyword>
<accession>G8C118</accession>
<comment type="similarity">
    <text evidence="5">Belongs to the PUF3 family.</text>
</comment>
<feature type="repeat" description="Pumilio" evidence="7">
    <location>
        <begin position="645"/>
        <end position="680"/>
    </location>
</feature>
<dbReference type="Gene3D" id="1.25.10.10">
    <property type="entry name" value="Leucine-rich Repeat Variant"/>
    <property type="match status" value="1"/>
</dbReference>
<dbReference type="InterPro" id="IPR033712">
    <property type="entry name" value="Pumilio_RNA-bd"/>
</dbReference>
<reference evidence="10 11" key="1">
    <citation type="journal article" date="2011" name="Proc. Natl. Acad. Sci. U.S.A.">
        <title>Evolutionary erosion of yeast sex chromosomes by mating-type switching accidents.</title>
        <authorList>
            <person name="Gordon J.L."/>
            <person name="Armisen D."/>
            <person name="Proux-Wera E."/>
            <person name="Oheigeartaigh S.S."/>
            <person name="Byrne K.P."/>
            <person name="Wolfe K.H."/>
        </authorList>
    </citation>
    <scope>NUCLEOTIDE SEQUENCE [LARGE SCALE GENOMIC DNA]</scope>
    <source>
        <strain evidence="11">ATCC 24235 / CBS 4417 / NBRC 1672 / NRRL Y-8282 / UCD 70-5</strain>
    </source>
</reference>
<evidence type="ECO:0000256" key="5">
    <source>
        <dbReference type="ARBA" id="ARBA00060736"/>
    </source>
</evidence>
<feature type="repeat" description="Pumilio" evidence="7">
    <location>
        <begin position="789"/>
        <end position="824"/>
    </location>
</feature>
<dbReference type="SUPFAM" id="SSF48371">
    <property type="entry name" value="ARM repeat"/>
    <property type="match status" value="1"/>
</dbReference>
<dbReference type="GO" id="GO:0003730">
    <property type="term" value="F:mRNA 3'-UTR binding"/>
    <property type="evidence" value="ECO:0007669"/>
    <property type="project" value="TreeGrafter"/>
</dbReference>
<gene>
    <name evidence="10" type="primary">TPHA0N00650</name>
    <name evidence="10" type="ordered locus">TPHA_0N00650</name>
</gene>
<dbReference type="PROSITE" id="PS50302">
    <property type="entry name" value="PUM"/>
    <property type="match status" value="7"/>
</dbReference>
<dbReference type="InterPro" id="IPR001313">
    <property type="entry name" value="Pumilio_RNA-bd_rpt"/>
</dbReference>
<feature type="compositionally biased region" description="Low complexity" evidence="8">
    <location>
        <begin position="336"/>
        <end position="353"/>
    </location>
</feature>
<dbReference type="FunFam" id="1.25.10.10:FF:000004">
    <property type="entry name" value="Pumilio homolog 1 isoform 2"/>
    <property type="match status" value="1"/>
</dbReference>